<name>A0A9D1EYC1_9BACT</name>
<evidence type="ECO:0000259" key="1">
    <source>
        <dbReference type="Pfam" id="PF01909"/>
    </source>
</evidence>
<reference evidence="2" key="2">
    <citation type="journal article" date="2021" name="PeerJ">
        <title>Extensive microbial diversity within the chicken gut microbiome revealed by metagenomics and culture.</title>
        <authorList>
            <person name="Gilroy R."/>
            <person name="Ravi A."/>
            <person name="Getino M."/>
            <person name="Pursley I."/>
            <person name="Horton D.L."/>
            <person name="Alikhan N.F."/>
            <person name="Baker D."/>
            <person name="Gharbi K."/>
            <person name="Hall N."/>
            <person name="Watson M."/>
            <person name="Adriaenssens E.M."/>
            <person name="Foster-Nyarko E."/>
            <person name="Jarju S."/>
            <person name="Secka A."/>
            <person name="Antonio M."/>
            <person name="Oren A."/>
            <person name="Chaudhuri R.R."/>
            <person name="La Ragione R."/>
            <person name="Hildebrand F."/>
            <person name="Pallen M.J."/>
        </authorList>
    </citation>
    <scope>NUCLEOTIDE SEQUENCE</scope>
    <source>
        <strain evidence="2">6276</strain>
    </source>
</reference>
<dbReference type="SUPFAM" id="SSF81301">
    <property type="entry name" value="Nucleotidyltransferase"/>
    <property type="match status" value="1"/>
</dbReference>
<accession>A0A9D1EYC1</accession>
<gene>
    <name evidence="2" type="ORF">IAC10_05970</name>
</gene>
<sequence>MPSQVNDVIKHLSNAFRRTFEDYKGLYLFGAYLDGKEHEDEDIEIVALFEIEDKSKREQIWPIVGKIETQLGVCIDLYPYTQKKFEEDKDIYDEVMEEGLFFNPLGIMEDKEN</sequence>
<dbReference type="InterPro" id="IPR002934">
    <property type="entry name" value="Polymerase_NTP_transf_dom"/>
</dbReference>
<dbReference type="GO" id="GO:0016779">
    <property type="term" value="F:nucleotidyltransferase activity"/>
    <property type="evidence" value="ECO:0007669"/>
    <property type="project" value="InterPro"/>
</dbReference>
<dbReference type="AlphaFoldDB" id="A0A9D1EYC1"/>
<reference evidence="2" key="1">
    <citation type="submission" date="2020-10" db="EMBL/GenBank/DDBJ databases">
        <authorList>
            <person name="Gilroy R."/>
        </authorList>
    </citation>
    <scope>NUCLEOTIDE SEQUENCE</scope>
    <source>
        <strain evidence="2">6276</strain>
    </source>
</reference>
<dbReference type="Pfam" id="PF01909">
    <property type="entry name" value="NTP_transf_2"/>
    <property type="match status" value="1"/>
</dbReference>
<organism evidence="2 3">
    <name type="scientific">Candidatus Scatousia excrementigallinarum</name>
    <dbReference type="NCBI Taxonomy" id="2840935"/>
    <lineage>
        <taxon>Bacteria</taxon>
        <taxon>Candidatus Scatousia</taxon>
    </lineage>
</organism>
<proteinExistence type="predicted"/>
<evidence type="ECO:0000313" key="3">
    <source>
        <dbReference type="Proteomes" id="UP000823928"/>
    </source>
</evidence>
<dbReference type="Proteomes" id="UP000823928">
    <property type="component" value="Unassembled WGS sequence"/>
</dbReference>
<dbReference type="EMBL" id="DVIU01000120">
    <property type="protein sequence ID" value="HIS36160.1"/>
    <property type="molecule type" value="Genomic_DNA"/>
</dbReference>
<dbReference type="Gene3D" id="3.30.460.10">
    <property type="entry name" value="Beta Polymerase, domain 2"/>
    <property type="match status" value="1"/>
</dbReference>
<dbReference type="InterPro" id="IPR043519">
    <property type="entry name" value="NT_sf"/>
</dbReference>
<comment type="caution">
    <text evidence="2">The sequence shown here is derived from an EMBL/GenBank/DDBJ whole genome shotgun (WGS) entry which is preliminary data.</text>
</comment>
<protein>
    <submittedName>
        <fullName evidence="2">Nucleotidyltransferase domain-containing protein</fullName>
    </submittedName>
</protein>
<feature type="domain" description="Polymerase nucleotidyl transferase" evidence="1">
    <location>
        <begin position="10"/>
        <end position="99"/>
    </location>
</feature>
<evidence type="ECO:0000313" key="2">
    <source>
        <dbReference type="EMBL" id="HIS36160.1"/>
    </source>
</evidence>